<reference evidence="2 3" key="1">
    <citation type="submission" date="2015-05" db="EMBL/GenBank/DDBJ databases">
        <title>Photobacterium galathea sp. nov.</title>
        <authorList>
            <person name="Machado H."/>
            <person name="Gram L."/>
        </authorList>
    </citation>
    <scope>NUCLEOTIDE SEQUENCE [LARGE SCALE GENOMIC DNA]</scope>
    <source>
        <strain evidence="2 3">CGMCC 1.12159</strain>
    </source>
</reference>
<dbReference type="Proteomes" id="UP000036097">
    <property type="component" value="Unassembled WGS sequence"/>
</dbReference>
<dbReference type="STRING" id="1195763.ABT56_19470"/>
<evidence type="ECO:0008006" key="4">
    <source>
        <dbReference type="Google" id="ProtNLM"/>
    </source>
</evidence>
<evidence type="ECO:0000256" key="1">
    <source>
        <dbReference type="SAM" id="SignalP"/>
    </source>
</evidence>
<dbReference type="AlphaFoldDB" id="A0A0J1GUH3"/>
<dbReference type="OrthoDB" id="5688063at2"/>
<name>A0A0J1GUH3_9GAMM</name>
<sequence>MSRILTTLIIPVLLCSCASYSVTEGDIQSYLDKKTKVERTVGIKGVAYANIKFNDITVGIGRVSADRINLDAKSKAKVTIYNQPSQELALNVNFSAIPYYDKDEGAIFLKNLEVENLDIQPNNLNVPTKALLSPIVEMVGQFLLTRPVYRLNEDDFKQAALKTARPELLIKNHTLVVQM</sequence>
<dbReference type="RefSeq" id="WP_047880580.1">
    <property type="nucleotide sequence ID" value="NZ_LDOT01000034.1"/>
</dbReference>
<dbReference type="PATRIC" id="fig|1195763.3.peg.4169"/>
<dbReference type="Pfam" id="PF07273">
    <property type="entry name" value="DUF1439"/>
    <property type="match status" value="1"/>
</dbReference>
<organism evidence="2 3">
    <name type="scientific">Photobacterium aquae</name>
    <dbReference type="NCBI Taxonomy" id="1195763"/>
    <lineage>
        <taxon>Bacteria</taxon>
        <taxon>Pseudomonadati</taxon>
        <taxon>Pseudomonadota</taxon>
        <taxon>Gammaproteobacteria</taxon>
        <taxon>Vibrionales</taxon>
        <taxon>Vibrionaceae</taxon>
        <taxon>Photobacterium</taxon>
    </lineage>
</organism>
<evidence type="ECO:0000313" key="3">
    <source>
        <dbReference type="Proteomes" id="UP000036097"/>
    </source>
</evidence>
<feature type="chain" id="PRO_5005252459" description="Lipoprotein" evidence="1">
    <location>
        <begin position="22"/>
        <end position="179"/>
    </location>
</feature>
<accession>A0A0J1GUH3</accession>
<feature type="signal peptide" evidence="1">
    <location>
        <begin position="1"/>
        <end position="21"/>
    </location>
</feature>
<proteinExistence type="predicted"/>
<protein>
    <recommendedName>
        <fullName evidence="4">Lipoprotein</fullName>
    </recommendedName>
</protein>
<dbReference type="EMBL" id="LDOT01000034">
    <property type="protein sequence ID" value="KLV03311.1"/>
    <property type="molecule type" value="Genomic_DNA"/>
</dbReference>
<comment type="caution">
    <text evidence="2">The sequence shown here is derived from an EMBL/GenBank/DDBJ whole genome shotgun (WGS) entry which is preliminary data.</text>
</comment>
<keyword evidence="1" id="KW-0732">Signal</keyword>
<gene>
    <name evidence="2" type="ORF">ABT56_19470</name>
</gene>
<evidence type="ECO:0000313" key="2">
    <source>
        <dbReference type="EMBL" id="KLV03311.1"/>
    </source>
</evidence>
<dbReference type="InterPro" id="IPR010835">
    <property type="entry name" value="DUF1439"/>
</dbReference>
<keyword evidence="3" id="KW-1185">Reference proteome</keyword>
<dbReference type="Gene3D" id="3.15.10.40">
    <property type="entry name" value="Uncharacterised protein PF07273, DUF1439"/>
    <property type="match status" value="1"/>
</dbReference>
<dbReference type="PROSITE" id="PS51257">
    <property type="entry name" value="PROKAR_LIPOPROTEIN"/>
    <property type="match status" value="1"/>
</dbReference>